<dbReference type="Gene3D" id="1.20.920.60">
    <property type="match status" value="1"/>
</dbReference>
<keyword evidence="2" id="KW-1185">Reference proteome</keyword>
<reference evidence="2" key="1">
    <citation type="journal article" date="2002" name="Science">
        <title>The draft genome of Ciona intestinalis: insights into chordate and vertebrate origins.</title>
        <authorList>
            <person name="Dehal P."/>
            <person name="Satou Y."/>
            <person name="Campbell R.K."/>
            <person name="Chapman J."/>
            <person name="Degnan B."/>
            <person name="De Tomaso A."/>
            <person name="Davidson B."/>
            <person name="Di Gregorio A."/>
            <person name="Gelpke M."/>
            <person name="Goodstein D.M."/>
            <person name="Harafuji N."/>
            <person name="Hastings K.E."/>
            <person name="Ho I."/>
            <person name="Hotta K."/>
            <person name="Huang W."/>
            <person name="Kawashima T."/>
            <person name="Lemaire P."/>
            <person name="Martinez D."/>
            <person name="Meinertzhagen I.A."/>
            <person name="Necula S."/>
            <person name="Nonaka M."/>
            <person name="Putnam N."/>
            <person name="Rash S."/>
            <person name="Saiga H."/>
            <person name="Satake M."/>
            <person name="Terry A."/>
            <person name="Yamada L."/>
            <person name="Wang H.G."/>
            <person name="Awazu S."/>
            <person name="Azumi K."/>
            <person name="Boore J."/>
            <person name="Branno M."/>
            <person name="Chin-Bow S."/>
            <person name="DeSantis R."/>
            <person name="Doyle S."/>
            <person name="Francino P."/>
            <person name="Keys D.N."/>
            <person name="Haga S."/>
            <person name="Hayashi H."/>
            <person name="Hino K."/>
            <person name="Imai K.S."/>
            <person name="Inaba K."/>
            <person name="Kano S."/>
            <person name="Kobayashi K."/>
            <person name="Kobayashi M."/>
            <person name="Lee B.I."/>
            <person name="Makabe K.W."/>
            <person name="Manohar C."/>
            <person name="Matassi G."/>
            <person name="Medina M."/>
            <person name="Mochizuki Y."/>
            <person name="Mount S."/>
            <person name="Morishita T."/>
            <person name="Miura S."/>
            <person name="Nakayama A."/>
            <person name="Nishizaka S."/>
            <person name="Nomoto H."/>
            <person name="Ohta F."/>
            <person name="Oishi K."/>
            <person name="Rigoutsos I."/>
            <person name="Sano M."/>
            <person name="Sasaki A."/>
            <person name="Sasakura Y."/>
            <person name="Shoguchi E."/>
            <person name="Shin-i T."/>
            <person name="Spagnuolo A."/>
            <person name="Stainier D."/>
            <person name="Suzuki M.M."/>
            <person name="Tassy O."/>
            <person name="Takatori N."/>
            <person name="Tokuoka M."/>
            <person name="Yagi K."/>
            <person name="Yoshizaki F."/>
            <person name="Wada S."/>
            <person name="Zhang C."/>
            <person name="Hyatt P.D."/>
            <person name="Larimer F."/>
            <person name="Detter C."/>
            <person name="Doggett N."/>
            <person name="Glavina T."/>
            <person name="Hawkins T."/>
            <person name="Richardson P."/>
            <person name="Lucas S."/>
            <person name="Kohara Y."/>
            <person name="Levine M."/>
            <person name="Satoh N."/>
            <person name="Rokhsar D.S."/>
        </authorList>
    </citation>
    <scope>NUCLEOTIDE SEQUENCE [LARGE SCALE GENOMIC DNA]</scope>
</reference>
<dbReference type="EMBL" id="EAAA01002880">
    <property type="status" value="NOT_ANNOTATED_CDS"/>
    <property type="molecule type" value="Genomic_DNA"/>
</dbReference>
<dbReference type="AlphaFoldDB" id="F7ARZ0"/>
<reference evidence="1" key="3">
    <citation type="submission" date="2025-08" db="UniProtKB">
        <authorList>
            <consortium name="Ensembl"/>
        </authorList>
    </citation>
    <scope>IDENTIFICATION</scope>
</reference>
<proteinExistence type="predicted"/>
<dbReference type="Ensembl" id="ENSCINT00000025955.2">
    <property type="protein sequence ID" value="ENSCINP00000025709.2"/>
    <property type="gene ID" value="ENSCING00000014145.2"/>
</dbReference>
<protein>
    <submittedName>
        <fullName evidence="1">Uncharacterized protein</fullName>
    </submittedName>
</protein>
<dbReference type="HOGENOM" id="CLU_1239761_0_0_1"/>
<evidence type="ECO:0000313" key="1">
    <source>
        <dbReference type="Ensembl" id="ENSCINP00000025709.2"/>
    </source>
</evidence>
<reference evidence="1" key="2">
    <citation type="journal article" date="2008" name="Genome Biol.">
        <title>Improved genome assembly and evidence-based global gene model set for the chordate Ciona intestinalis: new insight into intron and operon populations.</title>
        <authorList>
            <person name="Satou Y."/>
            <person name="Mineta K."/>
            <person name="Ogasawara M."/>
            <person name="Sasakura Y."/>
            <person name="Shoguchi E."/>
            <person name="Ueno K."/>
            <person name="Yamada L."/>
            <person name="Matsumoto J."/>
            <person name="Wasserscheid J."/>
            <person name="Dewar K."/>
            <person name="Wiley G.B."/>
            <person name="Macmil S.L."/>
            <person name="Roe B.A."/>
            <person name="Zeller R.W."/>
            <person name="Hastings K.E."/>
            <person name="Lemaire P."/>
            <person name="Lindquist E."/>
            <person name="Endo T."/>
            <person name="Hotta K."/>
            <person name="Inaba K."/>
        </authorList>
    </citation>
    <scope>NUCLEOTIDE SEQUENCE [LARGE SCALE GENOMIC DNA]</scope>
    <source>
        <strain evidence="1">wild type</strain>
    </source>
</reference>
<evidence type="ECO:0000313" key="2">
    <source>
        <dbReference type="Proteomes" id="UP000008144"/>
    </source>
</evidence>
<dbReference type="InParanoid" id="F7ARZ0"/>
<organism evidence="1 2">
    <name type="scientific">Ciona intestinalis</name>
    <name type="common">Transparent sea squirt</name>
    <name type="synonym">Ascidia intestinalis</name>
    <dbReference type="NCBI Taxonomy" id="7719"/>
    <lineage>
        <taxon>Eukaryota</taxon>
        <taxon>Metazoa</taxon>
        <taxon>Chordata</taxon>
        <taxon>Tunicata</taxon>
        <taxon>Ascidiacea</taxon>
        <taxon>Phlebobranchia</taxon>
        <taxon>Cionidae</taxon>
        <taxon>Ciona</taxon>
    </lineage>
</organism>
<accession>F7ARZ0</accession>
<name>F7ARZ0_CIOIN</name>
<dbReference type="Proteomes" id="UP000008144">
    <property type="component" value="Chromosome 9"/>
</dbReference>
<sequence length="223" mass="26180">MHHSRMRQFYDEVHDILLEIGASPVDLESKSNTHEINPTEAILTNQSENNKEKRKNDLINAITNRDIEKLERAIEWAIFDGYDVALREEIYEARERMKQEINLERMRESVKNMKQSVISELRSYSKPPKAVRDVMMCVYLLLQVRKEDEIKTWLSIQRLMSLGGRNCLKRLIETFRADDVSCDVTARVKELLGNYDFQHIYEIMEVIEEVEALKGEDIKSATD</sequence>
<reference evidence="1" key="4">
    <citation type="submission" date="2025-09" db="UniProtKB">
        <authorList>
            <consortium name="Ensembl"/>
        </authorList>
    </citation>
    <scope>IDENTIFICATION</scope>
</reference>